<dbReference type="PANTHER" id="PTHR43384:SF14">
    <property type="entry name" value="ESX-1 SECRETION-ASSOCIATED PROTEIN ESPI"/>
    <property type="match status" value="1"/>
</dbReference>
<dbReference type="Pfam" id="PF01656">
    <property type="entry name" value="CbiA"/>
    <property type="match status" value="1"/>
</dbReference>
<dbReference type="SUPFAM" id="SSF52540">
    <property type="entry name" value="P-loop containing nucleoside triphosphate hydrolases"/>
    <property type="match status" value="1"/>
</dbReference>
<dbReference type="Gene3D" id="3.40.50.300">
    <property type="entry name" value="P-loop containing nucleotide triphosphate hydrolases"/>
    <property type="match status" value="1"/>
</dbReference>
<dbReference type="GO" id="GO:0009898">
    <property type="term" value="C:cytoplasmic side of plasma membrane"/>
    <property type="evidence" value="ECO:0007669"/>
    <property type="project" value="TreeGrafter"/>
</dbReference>
<reference evidence="4" key="1">
    <citation type="submission" date="2016-10" db="EMBL/GenBank/DDBJ databases">
        <authorList>
            <person name="Varghese N."/>
            <person name="Submissions S."/>
        </authorList>
    </citation>
    <scope>NUCLEOTIDE SEQUENCE [LARGE SCALE GENOMIC DNA]</scope>
    <source>
        <strain evidence="4">DSM 43163</strain>
    </source>
</reference>
<evidence type="ECO:0000313" key="3">
    <source>
        <dbReference type="EMBL" id="SEG79488.1"/>
    </source>
</evidence>
<dbReference type="InterPro" id="IPR002586">
    <property type="entry name" value="CobQ/CobB/MinD/ParA_Nub-bd_dom"/>
</dbReference>
<dbReference type="EMBL" id="FNVO01000012">
    <property type="protein sequence ID" value="SEG79488.1"/>
    <property type="molecule type" value="Genomic_DNA"/>
</dbReference>
<dbReference type="GO" id="GO:0051782">
    <property type="term" value="P:negative regulation of cell division"/>
    <property type="evidence" value="ECO:0007669"/>
    <property type="project" value="TreeGrafter"/>
</dbReference>
<dbReference type="GO" id="GO:0016887">
    <property type="term" value="F:ATP hydrolysis activity"/>
    <property type="evidence" value="ECO:0007669"/>
    <property type="project" value="TreeGrafter"/>
</dbReference>
<dbReference type="RefSeq" id="WP_103940844.1">
    <property type="nucleotide sequence ID" value="NZ_FNVO01000012.1"/>
</dbReference>
<dbReference type="InterPro" id="IPR027417">
    <property type="entry name" value="P-loop_NTPase"/>
</dbReference>
<protein>
    <submittedName>
        <fullName evidence="3">MinD-like ATPase involved in chromosome partitioning or flagellar assembly</fullName>
    </submittedName>
</protein>
<feature type="compositionally biased region" description="Low complexity" evidence="1">
    <location>
        <begin position="322"/>
        <end position="333"/>
    </location>
</feature>
<feature type="region of interest" description="Disordered" evidence="1">
    <location>
        <begin position="17"/>
        <end position="355"/>
    </location>
</feature>
<keyword evidence="4" id="KW-1185">Reference proteome</keyword>
<dbReference type="Proteomes" id="UP000236723">
    <property type="component" value="Unassembled WGS sequence"/>
</dbReference>
<feature type="compositionally biased region" description="Low complexity" evidence="1">
    <location>
        <begin position="131"/>
        <end position="146"/>
    </location>
</feature>
<evidence type="ECO:0000259" key="2">
    <source>
        <dbReference type="Pfam" id="PF01656"/>
    </source>
</evidence>
<sequence length="655" mass="67954">MSDRDWQHAVLRDLGAAGAGLADPRPPGPVPLPAPVGAAAPATERVTGSGPSVWYPEGTVAGEDPAVETAPPVLGAPPPPGREATAVFGLPPKDSLRSEPTRPEAPAAEPPVPERHTPENPLPGQPASGWPAHEQPSHAQPHQQPAYEQPAHRQAAYEQPAYEQPAYGQPAYEQSPHGQAPHEQAVSERPVHEQAALGQPVHEQAAWERPAPEGTAQESVLPGKPVAGRHAAVPEQAVPQEQAGRHTPEPSLDSTVMDPPPFVGQPVAPHSGQPPASPWAPSAPAGETPVAPTIGGFPETVPEQPGPVPTQPPGEAAVAQHQPQTPQTPQTPQEMPGQWGGPAAPASVPSADRPAVSPDALVRRKAHGDSALRRVAQGVRKAVGASAAGDLREMTGMAQRLQSPVSSCRRIAVTSIRGGAGKTTVAALLASVIAEHRDDRVLAMDADSGLGSLPLRLGVQPEHSMHDLVSALPRSWEETAQYLAHTRQGLWVVSGSSRGRVTELDLETFQAAAAGMSRYFSAAVIDCGAGIVARLQRGVLAAAHAQVFVTPGTVDGALSARQTLSWFVGSGYEDLLSRTVVALVTHSPHADGDADLEQARQVLGDGGLPVVVVPYDRHLATGTAIALDRVSGAARTAVSWIAAEAFARSLTGGAL</sequence>
<proteinExistence type="predicted"/>
<evidence type="ECO:0000313" key="4">
    <source>
        <dbReference type="Proteomes" id="UP000236723"/>
    </source>
</evidence>
<feature type="compositionally biased region" description="Pro residues" evidence="1">
    <location>
        <begin position="24"/>
        <end position="34"/>
    </location>
</feature>
<dbReference type="GO" id="GO:0005829">
    <property type="term" value="C:cytosol"/>
    <property type="evidence" value="ECO:0007669"/>
    <property type="project" value="TreeGrafter"/>
</dbReference>
<dbReference type="AlphaFoldDB" id="A0A1H6D3C7"/>
<organism evidence="3 4">
    <name type="scientific">Thermomonospora echinospora</name>
    <dbReference type="NCBI Taxonomy" id="1992"/>
    <lineage>
        <taxon>Bacteria</taxon>
        <taxon>Bacillati</taxon>
        <taxon>Actinomycetota</taxon>
        <taxon>Actinomycetes</taxon>
        <taxon>Streptosporangiales</taxon>
        <taxon>Thermomonosporaceae</taxon>
        <taxon>Thermomonospora</taxon>
    </lineage>
</organism>
<evidence type="ECO:0000256" key="1">
    <source>
        <dbReference type="SAM" id="MobiDB-lite"/>
    </source>
</evidence>
<gene>
    <name evidence="3" type="ORF">SAMN04489712_112223</name>
</gene>
<dbReference type="InterPro" id="IPR050625">
    <property type="entry name" value="ParA/MinD_ATPase"/>
</dbReference>
<keyword evidence="3" id="KW-0966">Cell projection</keyword>
<dbReference type="PANTHER" id="PTHR43384">
    <property type="entry name" value="SEPTUM SITE-DETERMINING PROTEIN MIND HOMOLOG, CHLOROPLASTIC-RELATED"/>
    <property type="match status" value="1"/>
</dbReference>
<name>A0A1H6D3C7_9ACTN</name>
<dbReference type="GO" id="GO:0005524">
    <property type="term" value="F:ATP binding"/>
    <property type="evidence" value="ECO:0007669"/>
    <property type="project" value="TreeGrafter"/>
</dbReference>
<feature type="compositionally biased region" description="Low complexity" evidence="1">
    <location>
        <begin position="342"/>
        <end position="355"/>
    </location>
</feature>
<feature type="domain" description="CobQ/CobB/MinD/ParA nucleotide binding" evidence="2">
    <location>
        <begin position="411"/>
        <end position="522"/>
    </location>
</feature>
<keyword evidence="3" id="KW-0969">Cilium</keyword>
<keyword evidence="3" id="KW-0282">Flagellum</keyword>
<accession>A0A1H6D3C7</accession>
<dbReference type="OrthoDB" id="3425679at2"/>